<dbReference type="EMBL" id="NBSK02000001">
    <property type="protein sequence ID" value="KAJ0228634.1"/>
    <property type="molecule type" value="Genomic_DNA"/>
</dbReference>
<evidence type="ECO:0000313" key="12">
    <source>
        <dbReference type="EMBL" id="KAJ0228634.1"/>
    </source>
</evidence>
<accession>A0A9R1XXZ2</accession>
<organism evidence="12 13">
    <name type="scientific">Lactuca sativa</name>
    <name type="common">Garden lettuce</name>
    <dbReference type="NCBI Taxonomy" id="4236"/>
    <lineage>
        <taxon>Eukaryota</taxon>
        <taxon>Viridiplantae</taxon>
        <taxon>Streptophyta</taxon>
        <taxon>Embryophyta</taxon>
        <taxon>Tracheophyta</taxon>
        <taxon>Spermatophyta</taxon>
        <taxon>Magnoliopsida</taxon>
        <taxon>eudicotyledons</taxon>
        <taxon>Gunneridae</taxon>
        <taxon>Pentapetalae</taxon>
        <taxon>asterids</taxon>
        <taxon>campanulids</taxon>
        <taxon>Asterales</taxon>
        <taxon>Asteraceae</taxon>
        <taxon>Cichorioideae</taxon>
        <taxon>Cichorieae</taxon>
        <taxon>Lactucinae</taxon>
        <taxon>Lactuca</taxon>
    </lineage>
</organism>
<keyword evidence="9" id="KW-0862">Zinc</keyword>
<evidence type="ECO:0000313" key="13">
    <source>
        <dbReference type="Proteomes" id="UP000235145"/>
    </source>
</evidence>
<evidence type="ECO:0000256" key="4">
    <source>
        <dbReference type="ARBA" id="ARBA00022801"/>
    </source>
</evidence>
<keyword evidence="4" id="KW-0378">Hydrolase</keyword>
<reference evidence="12 13" key="1">
    <citation type="journal article" date="2017" name="Nat. Commun.">
        <title>Genome assembly with in vitro proximity ligation data and whole-genome triplication in lettuce.</title>
        <authorList>
            <person name="Reyes-Chin-Wo S."/>
            <person name="Wang Z."/>
            <person name="Yang X."/>
            <person name="Kozik A."/>
            <person name="Arikit S."/>
            <person name="Song C."/>
            <person name="Xia L."/>
            <person name="Froenicke L."/>
            <person name="Lavelle D.O."/>
            <person name="Truco M.J."/>
            <person name="Xia R."/>
            <person name="Zhu S."/>
            <person name="Xu C."/>
            <person name="Xu H."/>
            <person name="Xu X."/>
            <person name="Cox K."/>
            <person name="Korf I."/>
            <person name="Meyers B.C."/>
            <person name="Michelmore R.W."/>
        </authorList>
    </citation>
    <scope>NUCLEOTIDE SEQUENCE [LARGE SCALE GENOMIC DNA]</scope>
    <source>
        <strain evidence="13">cv. Salinas</strain>
        <tissue evidence="12">Seedlings</tissue>
    </source>
</reference>
<keyword evidence="13" id="KW-1185">Reference proteome</keyword>
<keyword evidence="6" id="KW-0805">Transcription regulation</keyword>
<keyword evidence="5" id="KW-0156">Chromatin regulator</keyword>
<keyword evidence="9" id="KW-0479">Metal-binding</keyword>
<protein>
    <recommendedName>
        <fullName evidence="11">C2H2-type domain-containing protein</fullName>
    </recommendedName>
</protein>
<sequence length="317" mass="34914">MEFWGAEIKSGQSFDVVIGEGKVLHLSQACLGEAKKETKESVCMHMTMDGKKLVLGTLIPEKIPQQLFDLVFDKDFKVSHNSKNSSIYLYGYKADNPADDNEYPFLNQSFFSNLKSFVLIMLRFYDEEEDLPLPVANGKQEAKKEEKKAVVPKKEQKSSAAGKQKVKIVEPEKDVKESDDDDDSDDSAAMSEDSDDEDDEDSSDDEEDSDEEEETPKKEQSGKKRQNESASKTPTEKKKTKIAATPQKTEGKKSGAVHIATPHPSKQAVAKTPAGGSKSNQKSPATDGAHSCKSCNRNFKTEGALSSHNQAKHSASK</sequence>
<feature type="compositionally biased region" description="Basic and acidic residues" evidence="10">
    <location>
        <begin position="215"/>
        <end position="227"/>
    </location>
</feature>
<evidence type="ECO:0000256" key="5">
    <source>
        <dbReference type="ARBA" id="ARBA00022853"/>
    </source>
</evidence>
<keyword evidence="8" id="KW-0539">Nucleus</keyword>
<dbReference type="PROSITE" id="PS00028">
    <property type="entry name" value="ZINC_FINGER_C2H2_1"/>
    <property type="match status" value="1"/>
</dbReference>
<dbReference type="Pfam" id="PF17800">
    <property type="entry name" value="NPL"/>
    <property type="match status" value="1"/>
</dbReference>
<dbReference type="FunFam" id="2.60.120.340:FF:000004">
    <property type="entry name" value="Histone deacetylase HDT1"/>
    <property type="match status" value="1"/>
</dbReference>
<dbReference type="GO" id="GO:0006325">
    <property type="term" value="P:chromatin organization"/>
    <property type="evidence" value="ECO:0007669"/>
    <property type="project" value="UniProtKB-KW"/>
</dbReference>
<evidence type="ECO:0000256" key="8">
    <source>
        <dbReference type="ARBA" id="ARBA00023242"/>
    </source>
</evidence>
<feature type="compositionally biased region" description="Basic and acidic residues" evidence="10">
    <location>
        <begin position="167"/>
        <end position="176"/>
    </location>
</feature>
<gene>
    <name evidence="12" type="ORF">LSAT_V11C100020700</name>
</gene>
<evidence type="ECO:0000256" key="6">
    <source>
        <dbReference type="ARBA" id="ARBA00023015"/>
    </source>
</evidence>
<comment type="caution">
    <text evidence="12">The sequence shown here is derived from an EMBL/GenBank/DDBJ whole genome shotgun (WGS) entry which is preliminary data.</text>
</comment>
<dbReference type="GO" id="GO:0016787">
    <property type="term" value="F:hydrolase activity"/>
    <property type="evidence" value="ECO:0007669"/>
    <property type="project" value="UniProtKB-KW"/>
</dbReference>
<comment type="similarity">
    <text evidence="2">Belongs to the histone deacetylase HD2 family.</text>
</comment>
<dbReference type="PROSITE" id="PS50157">
    <property type="entry name" value="ZINC_FINGER_C2H2_2"/>
    <property type="match status" value="1"/>
</dbReference>
<evidence type="ECO:0000256" key="3">
    <source>
        <dbReference type="ARBA" id="ARBA00022491"/>
    </source>
</evidence>
<dbReference type="InterPro" id="IPR041232">
    <property type="entry name" value="NPL"/>
</dbReference>
<dbReference type="Proteomes" id="UP000235145">
    <property type="component" value="Unassembled WGS sequence"/>
</dbReference>
<evidence type="ECO:0000256" key="10">
    <source>
        <dbReference type="SAM" id="MobiDB-lite"/>
    </source>
</evidence>
<evidence type="ECO:0000256" key="2">
    <source>
        <dbReference type="ARBA" id="ARBA00006673"/>
    </source>
</evidence>
<evidence type="ECO:0000256" key="1">
    <source>
        <dbReference type="ARBA" id="ARBA00004604"/>
    </source>
</evidence>
<dbReference type="GO" id="GO:0008270">
    <property type="term" value="F:zinc ion binding"/>
    <property type="evidence" value="ECO:0007669"/>
    <property type="project" value="UniProtKB-KW"/>
</dbReference>
<comment type="subcellular location">
    <subcellularLocation>
        <location evidence="1">Nucleus</location>
        <location evidence="1">Nucleolus</location>
    </subcellularLocation>
</comment>
<evidence type="ECO:0000259" key="11">
    <source>
        <dbReference type="PROSITE" id="PS50157"/>
    </source>
</evidence>
<evidence type="ECO:0000256" key="9">
    <source>
        <dbReference type="PROSITE-ProRule" id="PRU00042"/>
    </source>
</evidence>
<name>A0A9R1XXZ2_LACSA</name>
<feature type="compositionally biased region" description="Basic and acidic residues" evidence="10">
    <location>
        <begin position="140"/>
        <end position="157"/>
    </location>
</feature>
<feature type="region of interest" description="Disordered" evidence="10">
    <location>
        <begin position="136"/>
        <end position="296"/>
    </location>
</feature>
<evidence type="ECO:0000256" key="7">
    <source>
        <dbReference type="ARBA" id="ARBA00023163"/>
    </source>
</evidence>
<dbReference type="Gene3D" id="2.60.120.340">
    <property type="entry name" value="Nucleoplasmin core domain"/>
    <property type="match status" value="1"/>
</dbReference>
<feature type="domain" description="C2H2-type" evidence="11">
    <location>
        <begin position="290"/>
        <end position="317"/>
    </location>
</feature>
<feature type="compositionally biased region" description="Acidic residues" evidence="10">
    <location>
        <begin position="177"/>
        <end position="214"/>
    </location>
</feature>
<dbReference type="GO" id="GO:0005730">
    <property type="term" value="C:nucleolus"/>
    <property type="evidence" value="ECO:0007669"/>
    <property type="project" value="UniProtKB-SubCell"/>
</dbReference>
<dbReference type="AlphaFoldDB" id="A0A9R1XXZ2"/>
<dbReference type="InterPro" id="IPR013087">
    <property type="entry name" value="Znf_C2H2_type"/>
</dbReference>
<proteinExistence type="inferred from homology"/>
<keyword evidence="7" id="KW-0804">Transcription</keyword>
<keyword evidence="9" id="KW-0863">Zinc-finger</keyword>
<keyword evidence="3" id="KW-0678">Repressor</keyword>